<dbReference type="EMBL" id="CAJPEV010001869">
    <property type="protein sequence ID" value="CAG0894678.1"/>
    <property type="molecule type" value="Genomic_DNA"/>
</dbReference>
<evidence type="ECO:0000256" key="2">
    <source>
        <dbReference type="SAM" id="MobiDB-lite"/>
    </source>
</evidence>
<dbReference type="OrthoDB" id="10261452at2759"/>
<evidence type="ECO:0000259" key="3">
    <source>
        <dbReference type="PROSITE" id="PS50833"/>
    </source>
</evidence>
<gene>
    <name evidence="4" type="ORF">DSTB1V02_LOCUS8304</name>
</gene>
<dbReference type="SMART" id="SM00879">
    <property type="entry name" value="Brix"/>
    <property type="match status" value="1"/>
</dbReference>
<keyword evidence="1" id="KW-0175">Coiled coil</keyword>
<dbReference type="Proteomes" id="UP000677054">
    <property type="component" value="Unassembled WGS sequence"/>
</dbReference>
<evidence type="ECO:0000313" key="4">
    <source>
        <dbReference type="EMBL" id="CAD7248492.1"/>
    </source>
</evidence>
<feature type="compositionally biased region" description="Basic and acidic residues" evidence="2">
    <location>
        <begin position="403"/>
        <end position="414"/>
    </location>
</feature>
<feature type="region of interest" description="Disordered" evidence="2">
    <location>
        <begin position="357"/>
        <end position="429"/>
    </location>
</feature>
<dbReference type="PANTHER" id="PTHR12661">
    <property type="entry name" value="PETER PAN-RELATED"/>
    <property type="match status" value="1"/>
</dbReference>
<accession>A0A7R8XDF2</accession>
<dbReference type="GO" id="GO:0030687">
    <property type="term" value="C:preribosome, large subunit precursor"/>
    <property type="evidence" value="ECO:0007669"/>
    <property type="project" value="TreeGrafter"/>
</dbReference>
<dbReference type="EMBL" id="LR901386">
    <property type="protein sequence ID" value="CAD7248492.1"/>
    <property type="molecule type" value="Genomic_DNA"/>
</dbReference>
<organism evidence="4">
    <name type="scientific">Darwinula stevensoni</name>
    <dbReference type="NCBI Taxonomy" id="69355"/>
    <lineage>
        <taxon>Eukaryota</taxon>
        <taxon>Metazoa</taxon>
        <taxon>Ecdysozoa</taxon>
        <taxon>Arthropoda</taxon>
        <taxon>Crustacea</taxon>
        <taxon>Oligostraca</taxon>
        <taxon>Ostracoda</taxon>
        <taxon>Podocopa</taxon>
        <taxon>Podocopida</taxon>
        <taxon>Darwinulocopina</taxon>
        <taxon>Darwinuloidea</taxon>
        <taxon>Darwinulidae</taxon>
        <taxon>Darwinula</taxon>
    </lineage>
</organism>
<protein>
    <recommendedName>
        <fullName evidence="3">Brix domain-containing protein</fullName>
    </recommendedName>
</protein>
<dbReference type="GO" id="GO:0019843">
    <property type="term" value="F:rRNA binding"/>
    <property type="evidence" value="ECO:0007669"/>
    <property type="project" value="InterPro"/>
</dbReference>
<feature type="coiled-coil region" evidence="1">
    <location>
        <begin position="299"/>
        <end position="351"/>
    </location>
</feature>
<dbReference type="AlphaFoldDB" id="A0A7R8XDF2"/>
<evidence type="ECO:0000313" key="5">
    <source>
        <dbReference type="Proteomes" id="UP000677054"/>
    </source>
</evidence>
<evidence type="ECO:0000256" key="1">
    <source>
        <dbReference type="SAM" id="Coils"/>
    </source>
</evidence>
<reference evidence="4" key="1">
    <citation type="submission" date="2020-11" db="EMBL/GenBank/DDBJ databases">
        <authorList>
            <person name="Tran Van P."/>
        </authorList>
    </citation>
    <scope>NUCLEOTIDE SEQUENCE</scope>
</reference>
<name>A0A7R8XDF2_9CRUS</name>
<keyword evidence="5" id="KW-1185">Reference proteome</keyword>
<feature type="compositionally biased region" description="Basic residues" evidence="2">
    <location>
        <begin position="415"/>
        <end position="429"/>
    </location>
</feature>
<dbReference type="GO" id="GO:0000027">
    <property type="term" value="P:ribosomal large subunit assembly"/>
    <property type="evidence" value="ECO:0007669"/>
    <property type="project" value="TreeGrafter"/>
</dbReference>
<dbReference type="PANTHER" id="PTHR12661:SF5">
    <property type="entry name" value="SUPPRESSOR OF SWI4 1 HOMOLOG"/>
    <property type="match status" value="1"/>
</dbReference>
<dbReference type="Pfam" id="PF04427">
    <property type="entry name" value="Brix"/>
    <property type="match status" value="1"/>
</dbReference>
<dbReference type="InterPro" id="IPR045112">
    <property type="entry name" value="PPAN-like"/>
</dbReference>
<sequence length="429" mass="49296">MKGRYVKKQKALAETESEEVQNAPHSFVIHRGKVSVDVKTLEQDLRSILEPFTASKLKSRKNSHIKDYVTASGIFHVSHLLILSQTELGVNLKVCRLPAGPTLTFRVKRYCLGRDVRSCLKRQVIYDGLLLNPPLLILSGLSEDINHELLMAKAFQNLFPPLSIPKMEVKKMKRVLLIHKDAESGELELRHFAVRLAPVAGRPIKKLTSNHVPNLAKYDDVADFVLKSGQLSESEGEADDPSAQVTLPEGMEVKGQIGSAKQSAVRLTEIGPRITLQLMKVESGLLTGEVLFHATVVKSAEDRERIRRLRDEKKRLKLERKRKQAENLKRKQMLEAEAKKQKEKELEAEEDDDVAWYRQEVGEEPDPDLLSKKRKWKRRGEVKVEEEQEDEETAKKKAKLKRKKEEHAEWLEQVKKRKQLKMKKKRRKK</sequence>
<dbReference type="PROSITE" id="PS50833">
    <property type="entry name" value="BRIX"/>
    <property type="match status" value="1"/>
</dbReference>
<feature type="domain" description="Brix" evidence="3">
    <location>
        <begin position="24"/>
        <end position="287"/>
    </location>
</feature>
<dbReference type="InterPro" id="IPR007109">
    <property type="entry name" value="Brix"/>
</dbReference>
<dbReference type="GO" id="GO:0006364">
    <property type="term" value="P:rRNA processing"/>
    <property type="evidence" value="ECO:0007669"/>
    <property type="project" value="InterPro"/>
</dbReference>
<proteinExistence type="predicted"/>